<comment type="subcellular location">
    <subcellularLocation>
        <location evidence="1">Nucleus</location>
    </subcellularLocation>
</comment>
<dbReference type="STRING" id="946122.A0A0C2S5X8"/>
<feature type="compositionally biased region" description="Basic and acidic residues" evidence="4">
    <location>
        <begin position="364"/>
        <end position="373"/>
    </location>
</feature>
<feature type="domain" description="Origin recognition complex subunit 5 C-terminal" evidence="5">
    <location>
        <begin position="491"/>
        <end position="654"/>
    </location>
</feature>
<feature type="region of interest" description="Disordered" evidence="4">
    <location>
        <begin position="522"/>
        <end position="550"/>
    </location>
</feature>
<dbReference type="GO" id="GO:0006270">
    <property type="term" value="P:DNA replication initiation"/>
    <property type="evidence" value="ECO:0007669"/>
    <property type="project" value="TreeGrafter"/>
</dbReference>
<proteinExistence type="predicted"/>
<evidence type="ECO:0008006" key="9">
    <source>
        <dbReference type="Google" id="ProtNLM"/>
    </source>
</evidence>
<dbReference type="Pfam" id="PF21639">
    <property type="entry name" value="ORC5_lid"/>
    <property type="match status" value="1"/>
</dbReference>
<dbReference type="PANTHER" id="PTHR12705">
    <property type="entry name" value="ORIGIN RECOGNITION COMPLEX SUBUNIT 5"/>
    <property type="match status" value="1"/>
</dbReference>
<evidence type="ECO:0000313" key="7">
    <source>
        <dbReference type="EMBL" id="KIL58155.1"/>
    </source>
</evidence>
<organism evidence="7 8">
    <name type="scientific">Amanita muscaria (strain Koide BX008)</name>
    <dbReference type="NCBI Taxonomy" id="946122"/>
    <lineage>
        <taxon>Eukaryota</taxon>
        <taxon>Fungi</taxon>
        <taxon>Dikarya</taxon>
        <taxon>Basidiomycota</taxon>
        <taxon>Agaricomycotina</taxon>
        <taxon>Agaricomycetes</taxon>
        <taxon>Agaricomycetidae</taxon>
        <taxon>Agaricales</taxon>
        <taxon>Pluteineae</taxon>
        <taxon>Amanitaceae</taxon>
        <taxon>Amanita</taxon>
    </lineage>
</organism>
<evidence type="ECO:0000259" key="6">
    <source>
        <dbReference type="Pfam" id="PF21639"/>
    </source>
</evidence>
<accession>A0A0C2S5X8</accession>
<keyword evidence="8" id="KW-1185">Reference proteome</keyword>
<evidence type="ECO:0000256" key="4">
    <source>
        <dbReference type="SAM" id="MobiDB-lite"/>
    </source>
</evidence>
<dbReference type="GO" id="GO:0003688">
    <property type="term" value="F:DNA replication origin binding"/>
    <property type="evidence" value="ECO:0007669"/>
    <property type="project" value="TreeGrafter"/>
</dbReference>
<dbReference type="InterPro" id="IPR048866">
    <property type="entry name" value="ORC5_lid"/>
</dbReference>
<feature type="region of interest" description="Disordered" evidence="4">
    <location>
        <begin position="240"/>
        <end position="273"/>
    </location>
</feature>
<dbReference type="GO" id="GO:0005664">
    <property type="term" value="C:nuclear origin of replication recognition complex"/>
    <property type="evidence" value="ECO:0007669"/>
    <property type="project" value="TreeGrafter"/>
</dbReference>
<gene>
    <name evidence="7" type="ORF">M378DRAFT_112353</name>
</gene>
<feature type="compositionally biased region" description="Polar residues" evidence="4">
    <location>
        <begin position="532"/>
        <end position="542"/>
    </location>
</feature>
<dbReference type="HOGENOM" id="CLU_022443_1_0_1"/>
<dbReference type="PANTHER" id="PTHR12705:SF0">
    <property type="entry name" value="ORIGIN RECOGNITION COMPLEX SUBUNIT 5"/>
    <property type="match status" value="1"/>
</dbReference>
<evidence type="ECO:0000259" key="5">
    <source>
        <dbReference type="Pfam" id="PF14630"/>
    </source>
</evidence>
<dbReference type="InterPro" id="IPR047088">
    <property type="entry name" value="ORC5_C"/>
</dbReference>
<feature type="compositionally biased region" description="Acidic residues" evidence="4">
    <location>
        <begin position="348"/>
        <end position="363"/>
    </location>
</feature>
<dbReference type="Pfam" id="PF14630">
    <property type="entry name" value="ORC5_C"/>
    <property type="match status" value="1"/>
</dbReference>
<keyword evidence="2" id="KW-0235">DNA replication</keyword>
<dbReference type="InParanoid" id="A0A0C2S5X8"/>
<evidence type="ECO:0000256" key="2">
    <source>
        <dbReference type="ARBA" id="ARBA00022705"/>
    </source>
</evidence>
<feature type="region of interest" description="Disordered" evidence="4">
    <location>
        <begin position="341"/>
        <end position="373"/>
    </location>
</feature>
<evidence type="ECO:0000256" key="1">
    <source>
        <dbReference type="ARBA" id="ARBA00004123"/>
    </source>
</evidence>
<evidence type="ECO:0000256" key="3">
    <source>
        <dbReference type="ARBA" id="ARBA00023242"/>
    </source>
</evidence>
<dbReference type="OrthoDB" id="365981at2759"/>
<dbReference type="InterPro" id="IPR020796">
    <property type="entry name" value="ORC5"/>
</dbReference>
<sequence length="658" mass="73324">MDELATLVAIAPPPFIFIHDPNSFQTSANAVINLLDSIACSNDNTAHLRTVAANGISCFTPRLLYDRIINSLANWTVKWEEGCSNWSLSSDPASSTRRWNDSFDGFVHGLRALHHSIRTSPAQQARKKGDDKNKRKGKGKGKQKETEEDRAVNQQVRFVIVVEHAGHLRETMPDLLVPLTRLAELTQLDLVVIFLSQVRWEDMKPSSGASPDPYFIDIPSPKKEEIVSQLEEHFGSIMRTTSDFPHADPSTLPKANRKKNAAPTGVSGQPLPGPYHPSLRQLYSHFTSILCDVCYPFTHDPREIQYIAAARWPGFVQPVLAGHAQRIERLRTRLAKRAGADHETNYMDVDEDYDEDEDEDESEELRPPTEDTRLRLSRLFKPTLTSALEELYPRLANAAAWAQLNSAPPDPDSITLSRPTSPLKMGAAAALSDTNTVQMPVTPRTNRVLRSSVQNTPHTPYTPRTPRVTSYAHNYSGDTKDVTTTMGLSILPRLSKFILIAAFIASTNPSKSDIRMFGRGLDEKKRKRRRTASTIGSKTGSGPSKVPQRLLGPTPFPLDRLIAILGALLEENDISEEIRLSTDELFNVPGEYTDMEISRVGVYTTIGELSSIWLLHRTSPPERLEGPPMFKCGISYDDALGLAKELDVPLNDLLWDPL</sequence>
<dbReference type="EMBL" id="KN818346">
    <property type="protein sequence ID" value="KIL58155.1"/>
    <property type="molecule type" value="Genomic_DNA"/>
</dbReference>
<keyword evidence="3" id="KW-0539">Nucleus</keyword>
<dbReference type="AlphaFoldDB" id="A0A0C2S5X8"/>
<feature type="compositionally biased region" description="Low complexity" evidence="4">
    <location>
        <begin position="456"/>
        <end position="469"/>
    </location>
</feature>
<dbReference type="Proteomes" id="UP000054549">
    <property type="component" value="Unassembled WGS sequence"/>
</dbReference>
<reference evidence="7 8" key="1">
    <citation type="submission" date="2014-04" db="EMBL/GenBank/DDBJ databases">
        <title>Evolutionary Origins and Diversification of the Mycorrhizal Mutualists.</title>
        <authorList>
            <consortium name="DOE Joint Genome Institute"/>
            <consortium name="Mycorrhizal Genomics Consortium"/>
            <person name="Kohler A."/>
            <person name="Kuo A."/>
            <person name="Nagy L.G."/>
            <person name="Floudas D."/>
            <person name="Copeland A."/>
            <person name="Barry K.W."/>
            <person name="Cichocki N."/>
            <person name="Veneault-Fourrey C."/>
            <person name="LaButti K."/>
            <person name="Lindquist E.A."/>
            <person name="Lipzen A."/>
            <person name="Lundell T."/>
            <person name="Morin E."/>
            <person name="Murat C."/>
            <person name="Riley R."/>
            <person name="Ohm R."/>
            <person name="Sun H."/>
            <person name="Tunlid A."/>
            <person name="Henrissat B."/>
            <person name="Grigoriev I.V."/>
            <person name="Hibbett D.S."/>
            <person name="Martin F."/>
        </authorList>
    </citation>
    <scope>NUCLEOTIDE SEQUENCE [LARGE SCALE GENOMIC DNA]</scope>
    <source>
        <strain evidence="7 8">Koide BX008</strain>
    </source>
</reference>
<feature type="region of interest" description="Disordered" evidence="4">
    <location>
        <begin position="118"/>
        <end position="150"/>
    </location>
</feature>
<feature type="region of interest" description="Disordered" evidence="4">
    <location>
        <begin position="453"/>
        <end position="473"/>
    </location>
</feature>
<evidence type="ECO:0000313" key="8">
    <source>
        <dbReference type="Proteomes" id="UP000054549"/>
    </source>
</evidence>
<protein>
    <recommendedName>
        <fullName evidence="9">Origin recognition complex subunit 5</fullName>
    </recommendedName>
</protein>
<feature type="domain" description="ORC5 lid" evidence="6">
    <location>
        <begin position="283"/>
        <end position="330"/>
    </location>
</feature>
<name>A0A0C2S5X8_AMAMK</name>